<feature type="transmembrane region" description="Helical" evidence="16">
    <location>
        <begin position="380"/>
        <end position="403"/>
    </location>
</feature>
<dbReference type="GeneID" id="67144559"/>
<sequence>MLIFFGSLSVLFGSFFWWRYSWYVTVGGFFLLSFASLFYLRLFGWWESDFFFSYDLMSVCLVGLSFWLGGLMLLANWGVHVEKNFASGFVKVVVVLVVVLVVAFLVSGFFQFYIFFELSLIPTFFLILGWGYQPERLNASMYMILYTVGASLPLLSCLIYFFVGEGHLSFHLSFGLTMVGVYGKVFFFFLVLAFLVKVPVFFVHLWLPKAHVEAPVAGSMILAGVLLKLGGYGLLRMVFSLGSFVESNAVFYMSVVLWGGVVTSVICLRQVDLKALIAYSSVGHMGFFVGGVMSNNVWGWQGGLLMLLGHGLCSSAMFALANISYESVGSRSMLLTKGFLSYFPFLTFLWFLVCSSNMAAPPSLNLSSEIMLFVGVLGSSGVWLFFIGLVSFFSGAYSLYLYVSGQHGAGSVFYHSFLPMKVRGFFMVLLHWVPLNMIFLSLESISGWVV</sequence>
<organism evidence="19">
    <name type="scientific">Yininemertes pratensis</name>
    <dbReference type="NCBI Taxonomy" id="2057967"/>
    <lineage>
        <taxon>Eukaryota</taxon>
        <taxon>Metazoa</taxon>
        <taxon>Spiralia</taxon>
        <taxon>Lophotrochozoa</taxon>
        <taxon>Nemertea</taxon>
        <taxon>Pilidiophora</taxon>
        <taxon>Heteronemertea</taxon>
        <taxon>Lineidae</taxon>
        <taxon>Yininemertes</taxon>
    </lineage>
</organism>
<dbReference type="PRINTS" id="PR01437">
    <property type="entry name" value="NUOXDRDTASE4"/>
</dbReference>
<evidence type="ECO:0000256" key="1">
    <source>
        <dbReference type="ARBA" id="ARBA00004225"/>
    </source>
</evidence>
<feature type="domain" description="NADH:quinone oxidoreductase/Mrp antiporter transmembrane" evidence="17">
    <location>
        <begin position="110"/>
        <end position="391"/>
    </location>
</feature>
<feature type="transmembrane region" description="Helical" evidence="16">
    <location>
        <begin position="424"/>
        <end position="442"/>
    </location>
</feature>
<comment type="subcellular location">
    <subcellularLocation>
        <location evidence="1 16">Mitochondrion membrane</location>
        <topology evidence="1 16">Multi-pass membrane protein</topology>
    </subcellularLocation>
</comment>
<feature type="transmembrane region" description="Helical" evidence="16">
    <location>
        <begin position="112"/>
        <end position="132"/>
    </location>
</feature>
<feature type="transmembrane region" description="Helical" evidence="16">
    <location>
        <begin position="183"/>
        <end position="207"/>
    </location>
</feature>
<dbReference type="EMBL" id="MW381012">
    <property type="protein sequence ID" value="QQP01064.1"/>
    <property type="molecule type" value="Genomic_DNA"/>
</dbReference>
<dbReference type="GO" id="GO:0003954">
    <property type="term" value="F:NADH dehydrogenase activity"/>
    <property type="evidence" value="ECO:0007669"/>
    <property type="project" value="TreeGrafter"/>
</dbReference>
<feature type="transmembrane region" description="Helical" evidence="16">
    <location>
        <begin position="219"/>
        <end position="239"/>
    </location>
</feature>
<dbReference type="Pfam" id="PF00361">
    <property type="entry name" value="Proton_antipo_M"/>
    <property type="match status" value="1"/>
</dbReference>
<keyword evidence="6 16" id="KW-0679">Respiratory chain</keyword>
<comment type="similarity">
    <text evidence="2 16">Belongs to the complex I subunit 4 family.</text>
</comment>
<dbReference type="GO" id="GO:0042773">
    <property type="term" value="P:ATP synthesis coupled electron transport"/>
    <property type="evidence" value="ECO:0007669"/>
    <property type="project" value="InterPro"/>
</dbReference>
<feature type="transmembrane region" description="Helical" evidence="16">
    <location>
        <begin position="144"/>
        <end position="163"/>
    </location>
</feature>
<keyword evidence="12 16" id="KW-0830">Ubiquinone</keyword>
<feature type="domain" description="NADH:ubiquinone oxidoreductase chain 4 N-terminal" evidence="18">
    <location>
        <begin position="6"/>
        <end position="103"/>
    </location>
</feature>
<evidence type="ECO:0000256" key="13">
    <source>
        <dbReference type="ARBA" id="ARBA00023128"/>
    </source>
</evidence>
<evidence type="ECO:0000256" key="2">
    <source>
        <dbReference type="ARBA" id="ARBA00009025"/>
    </source>
</evidence>
<comment type="function">
    <text evidence="16">Core subunit of the mitochondrial membrane respiratory chain NADH dehydrogenase (Complex I) which catalyzes electron transfer from NADH through the respiratory chain, using ubiquinone as an electron acceptor. Essential for the catalytic activity and assembly of complex I.</text>
</comment>
<evidence type="ECO:0000256" key="9">
    <source>
        <dbReference type="ARBA" id="ARBA00022982"/>
    </source>
</evidence>
<dbReference type="GO" id="GO:0031966">
    <property type="term" value="C:mitochondrial membrane"/>
    <property type="evidence" value="ECO:0007669"/>
    <property type="project" value="UniProtKB-SubCell"/>
</dbReference>
<dbReference type="GO" id="GO:0015990">
    <property type="term" value="P:electron transport coupled proton transport"/>
    <property type="evidence" value="ECO:0007669"/>
    <property type="project" value="TreeGrafter"/>
</dbReference>
<feature type="transmembrane region" description="Helical" evidence="16">
    <location>
        <begin position="20"/>
        <end position="40"/>
    </location>
</feature>
<dbReference type="InterPro" id="IPR000260">
    <property type="entry name" value="NADH4_N"/>
</dbReference>
<feature type="transmembrane region" description="Helical" evidence="16">
    <location>
        <begin position="300"/>
        <end position="321"/>
    </location>
</feature>
<evidence type="ECO:0000256" key="4">
    <source>
        <dbReference type="ARBA" id="ARBA00021006"/>
    </source>
</evidence>
<dbReference type="PANTHER" id="PTHR43507">
    <property type="entry name" value="NADH-UBIQUINONE OXIDOREDUCTASE CHAIN 4"/>
    <property type="match status" value="1"/>
</dbReference>
<dbReference type="GO" id="GO:0008137">
    <property type="term" value="F:NADH dehydrogenase (ubiquinone) activity"/>
    <property type="evidence" value="ECO:0007669"/>
    <property type="project" value="UniProtKB-UniRule"/>
</dbReference>
<dbReference type="EC" id="7.1.1.2" evidence="3 16"/>
<dbReference type="PANTHER" id="PTHR43507:SF20">
    <property type="entry name" value="NADH-UBIQUINONE OXIDOREDUCTASE CHAIN 4"/>
    <property type="match status" value="1"/>
</dbReference>
<evidence type="ECO:0000256" key="5">
    <source>
        <dbReference type="ARBA" id="ARBA00022448"/>
    </source>
</evidence>
<keyword evidence="10 16" id="KW-1133">Transmembrane helix</keyword>
<evidence type="ECO:0000256" key="8">
    <source>
        <dbReference type="ARBA" id="ARBA00022967"/>
    </source>
</evidence>
<comment type="catalytic activity">
    <reaction evidence="15 16">
        <text>a ubiquinone + NADH + 5 H(+)(in) = a ubiquinol + NAD(+) + 4 H(+)(out)</text>
        <dbReference type="Rhea" id="RHEA:29091"/>
        <dbReference type="Rhea" id="RHEA-COMP:9565"/>
        <dbReference type="Rhea" id="RHEA-COMP:9566"/>
        <dbReference type="ChEBI" id="CHEBI:15378"/>
        <dbReference type="ChEBI" id="CHEBI:16389"/>
        <dbReference type="ChEBI" id="CHEBI:17976"/>
        <dbReference type="ChEBI" id="CHEBI:57540"/>
        <dbReference type="ChEBI" id="CHEBI:57945"/>
        <dbReference type="EC" id="7.1.1.2"/>
    </reaction>
</comment>
<keyword evidence="7 16" id="KW-0812">Transmembrane</keyword>
<keyword evidence="11 16" id="KW-0520">NAD</keyword>
<keyword evidence="14 16" id="KW-0472">Membrane</keyword>
<dbReference type="GO" id="GO:0048039">
    <property type="term" value="F:ubiquinone binding"/>
    <property type="evidence" value="ECO:0007669"/>
    <property type="project" value="TreeGrafter"/>
</dbReference>
<keyword evidence="13 16" id="KW-0496">Mitochondrion</keyword>
<name>A0A7U3VK03_9BILA</name>
<evidence type="ECO:0000256" key="6">
    <source>
        <dbReference type="ARBA" id="ARBA00022660"/>
    </source>
</evidence>
<evidence type="ECO:0000256" key="10">
    <source>
        <dbReference type="ARBA" id="ARBA00022989"/>
    </source>
</evidence>
<dbReference type="CTD" id="4538"/>
<gene>
    <name evidence="19" type="primary">ND4</name>
</gene>
<keyword evidence="5 16" id="KW-0813">Transport</keyword>
<evidence type="ECO:0000256" key="11">
    <source>
        <dbReference type="ARBA" id="ARBA00023027"/>
    </source>
</evidence>
<evidence type="ECO:0000256" key="12">
    <source>
        <dbReference type="ARBA" id="ARBA00023075"/>
    </source>
</evidence>
<feature type="transmembrane region" description="Helical" evidence="16">
    <location>
        <begin position="342"/>
        <end position="360"/>
    </location>
</feature>
<feature type="transmembrane region" description="Helical" evidence="16">
    <location>
        <begin position="251"/>
        <end position="268"/>
    </location>
</feature>
<evidence type="ECO:0000256" key="14">
    <source>
        <dbReference type="ARBA" id="ARBA00023136"/>
    </source>
</evidence>
<evidence type="ECO:0000256" key="7">
    <source>
        <dbReference type="ARBA" id="ARBA00022692"/>
    </source>
</evidence>
<proteinExistence type="inferred from homology"/>
<dbReference type="InterPro" id="IPR003918">
    <property type="entry name" value="NADH_UbQ_OxRdtase"/>
</dbReference>
<evidence type="ECO:0000259" key="17">
    <source>
        <dbReference type="Pfam" id="PF00361"/>
    </source>
</evidence>
<feature type="transmembrane region" description="Helical" evidence="16">
    <location>
        <begin position="52"/>
        <end position="74"/>
    </location>
</feature>
<keyword evidence="9 16" id="KW-0249">Electron transport</keyword>
<evidence type="ECO:0000256" key="3">
    <source>
        <dbReference type="ARBA" id="ARBA00012944"/>
    </source>
</evidence>
<dbReference type="Pfam" id="PF01059">
    <property type="entry name" value="Oxidored_q5_N"/>
    <property type="match status" value="1"/>
</dbReference>
<evidence type="ECO:0000313" key="19">
    <source>
        <dbReference type="EMBL" id="QQP01064.1"/>
    </source>
</evidence>
<reference evidence="19" key="1">
    <citation type="submission" date="2020-12" db="EMBL/GenBank/DDBJ databases">
        <title>Characterization of the complete mitochondrial genome of the estuarine benthic ribbon worm, Yininemertes pratensis (Sun and Lu, 1998) (Nemertea: Lineidae).</title>
        <authorList>
            <person name="Lee S.-H."/>
            <person name="Yi S."/>
            <person name="Kim K.-S."/>
            <person name="Park T."/>
        </authorList>
    </citation>
    <scope>NUCLEOTIDE SEQUENCE</scope>
</reference>
<evidence type="ECO:0000259" key="18">
    <source>
        <dbReference type="Pfam" id="PF01059"/>
    </source>
</evidence>
<evidence type="ECO:0000256" key="16">
    <source>
        <dbReference type="RuleBase" id="RU003297"/>
    </source>
</evidence>
<dbReference type="AlphaFoldDB" id="A0A7U3VK03"/>
<geneLocation type="mitochondrion" evidence="19"/>
<keyword evidence="8" id="KW-1278">Translocase</keyword>
<accession>A0A7U3VK03</accession>
<feature type="transmembrane region" description="Helical" evidence="16">
    <location>
        <begin position="275"/>
        <end position="294"/>
    </location>
</feature>
<dbReference type="InterPro" id="IPR001750">
    <property type="entry name" value="ND/Mrp_TM"/>
</dbReference>
<protein>
    <recommendedName>
        <fullName evidence="4 16">NADH-ubiquinone oxidoreductase chain 4</fullName>
        <ecNumber evidence="3 16">7.1.1.2</ecNumber>
    </recommendedName>
</protein>
<dbReference type="RefSeq" id="YP_010146835.1">
    <property type="nucleotide sequence ID" value="NC_057068.1"/>
</dbReference>
<feature type="transmembrane region" description="Helical" evidence="16">
    <location>
        <begin position="86"/>
        <end position="106"/>
    </location>
</feature>
<evidence type="ECO:0000256" key="15">
    <source>
        <dbReference type="ARBA" id="ARBA00049551"/>
    </source>
</evidence>